<feature type="compositionally biased region" description="Polar residues" evidence="6">
    <location>
        <begin position="96"/>
        <end position="113"/>
    </location>
</feature>
<evidence type="ECO:0000256" key="6">
    <source>
        <dbReference type="SAM" id="MobiDB-lite"/>
    </source>
</evidence>
<dbReference type="InterPro" id="IPR007811">
    <property type="entry name" value="RPC4"/>
</dbReference>
<feature type="compositionally biased region" description="Acidic residues" evidence="6">
    <location>
        <begin position="184"/>
        <end position="196"/>
    </location>
</feature>
<reference evidence="8" key="1">
    <citation type="journal article" date="2016" name="Proc. Natl. Acad. Sci. U.S.A.">
        <title>Comparative genomics of biotechnologically important yeasts.</title>
        <authorList>
            <person name="Riley R."/>
            <person name="Haridas S."/>
            <person name="Wolfe K.H."/>
            <person name="Lopes M.R."/>
            <person name="Hittinger C.T."/>
            <person name="Goeker M."/>
            <person name="Salamov A.A."/>
            <person name="Wisecaver J.H."/>
            <person name="Long T.M."/>
            <person name="Calvey C.H."/>
            <person name="Aerts A.L."/>
            <person name="Barry K.W."/>
            <person name="Choi C."/>
            <person name="Clum A."/>
            <person name="Coughlan A.Y."/>
            <person name="Deshpande S."/>
            <person name="Douglass A.P."/>
            <person name="Hanson S.J."/>
            <person name="Klenk H.-P."/>
            <person name="LaButti K.M."/>
            <person name="Lapidus A."/>
            <person name="Lindquist E.A."/>
            <person name="Lipzen A.M."/>
            <person name="Meier-Kolthoff J.P."/>
            <person name="Ohm R.A."/>
            <person name="Otillar R.P."/>
            <person name="Pangilinan J.L."/>
            <person name="Peng Y."/>
            <person name="Rokas A."/>
            <person name="Rosa C.A."/>
            <person name="Scheuner C."/>
            <person name="Sibirny A.A."/>
            <person name="Slot J.C."/>
            <person name="Stielow J.B."/>
            <person name="Sun H."/>
            <person name="Kurtzman C.P."/>
            <person name="Blackwell M."/>
            <person name="Grigoriev I.V."/>
            <person name="Jeffries T.W."/>
        </authorList>
    </citation>
    <scope>NUCLEOTIDE SEQUENCE [LARGE SCALE GENOMIC DNA]</scope>
    <source>
        <strain evidence="8">NRRL Y-1626</strain>
    </source>
</reference>
<evidence type="ECO:0000256" key="5">
    <source>
        <dbReference type="SAM" id="Coils"/>
    </source>
</evidence>
<organism evidence="7 8">
    <name type="scientific">Hanseniaspora valbyensis NRRL Y-1626</name>
    <dbReference type="NCBI Taxonomy" id="766949"/>
    <lineage>
        <taxon>Eukaryota</taxon>
        <taxon>Fungi</taxon>
        <taxon>Dikarya</taxon>
        <taxon>Ascomycota</taxon>
        <taxon>Saccharomycotina</taxon>
        <taxon>Saccharomycetes</taxon>
        <taxon>Saccharomycodales</taxon>
        <taxon>Saccharomycodaceae</taxon>
        <taxon>Hanseniaspora</taxon>
    </lineage>
</organism>
<evidence type="ECO:0000313" key="7">
    <source>
        <dbReference type="EMBL" id="OBA25916.1"/>
    </source>
</evidence>
<evidence type="ECO:0008006" key="9">
    <source>
        <dbReference type="Google" id="ProtNLM"/>
    </source>
</evidence>
<dbReference type="GO" id="GO:0042797">
    <property type="term" value="P:tRNA transcription by RNA polymerase III"/>
    <property type="evidence" value="ECO:0007669"/>
    <property type="project" value="TreeGrafter"/>
</dbReference>
<proteinExistence type="predicted"/>
<dbReference type="Proteomes" id="UP000092321">
    <property type="component" value="Unassembled WGS sequence"/>
</dbReference>
<name>A0A1B7TAY8_9ASCO</name>
<feature type="compositionally biased region" description="Basic residues" evidence="6">
    <location>
        <begin position="20"/>
        <end position="31"/>
    </location>
</feature>
<feature type="compositionally biased region" description="Basic and acidic residues" evidence="6">
    <location>
        <begin position="156"/>
        <end position="181"/>
    </location>
</feature>
<keyword evidence="5" id="KW-0175">Coiled coil</keyword>
<accession>A0A1B7TAY8</accession>
<dbReference type="OrthoDB" id="5836119at2759"/>
<evidence type="ECO:0000256" key="3">
    <source>
        <dbReference type="ARBA" id="ARBA00023163"/>
    </source>
</evidence>
<dbReference type="Pfam" id="PF05132">
    <property type="entry name" value="RNA_pol_Rpc4"/>
    <property type="match status" value="1"/>
</dbReference>
<dbReference type="PANTHER" id="PTHR13408:SF0">
    <property type="entry name" value="DNA-DIRECTED RNA POLYMERASE III SUBUNIT RPC4"/>
    <property type="match status" value="1"/>
</dbReference>
<sequence length="434" mass="49322">MSGRLPTLGGGSNDANNKPKSLKFKPKIVQRKTKEEREEALKNLEKEKLKQQEESDKKKRREDFFKQQQQQKLSGNRIPKYLQNTTLVSSGPLATGTFTGNFRPGANNNRPNFSSSSSTSGPGGRGISSLIKNEHTELSLTQNGKDSDDEDDQNDKDEFNNEGEVKINMGKEYKPEDEKNNASDNDDTDEGDEEGDAEKKDAKFELDHLFPVRPIKIKHEDLTTTNIKEEIKQNFSIPGTKDNTPELELDDAAIPPIERMQIDSLFYRNNPENNQQQIGIEKQAICNDYIKFNKKLHHKKTSKLIQKNLFLYQLPNTLPFNVSDNAPLQGEIGQLRIHKSGKITMQFSNGTVFDVFKSAETSFLQDIVSIEAPLRDSNQDTNKNIIKVKKEKRDHNDNMDLELEDEEDRDENDDIGIVKHLGTVTSKYVTVPRL</sequence>
<dbReference type="PANTHER" id="PTHR13408">
    <property type="entry name" value="DNA-DIRECTED RNA POLYMERASE III"/>
    <property type="match status" value="1"/>
</dbReference>
<keyword evidence="8" id="KW-1185">Reference proteome</keyword>
<evidence type="ECO:0000256" key="2">
    <source>
        <dbReference type="ARBA" id="ARBA00022478"/>
    </source>
</evidence>
<feature type="region of interest" description="Disordered" evidence="6">
    <location>
        <begin position="1"/>
        <end position="203"/>
    </location>
</feature>
<dbReference type="GO" id="GO:0005666">
    <property type="term" value="C:RNA polymerase III complex"/>
    <property type="evidence" value="ECO:0007669"/>
    <property type="project" value="InterPro"/>
</dbReference>
<evidence type="ECO:0000256" key="1">
    <source>
        <dbReference type="ARBA" id="ARBA00004123"/>
    </source>
</evidence>
<keyword evidence="4" id="KW-0539">Nucleus</keyword>
<gene>
    <name evidence="7" type="ORF">HANVADRAFT_53559</name>
</gene>
<protein>
    <recommendedName>
        <fullName evidence="9">RNA polymerase III RPC4-domain-containing protein</fullName>
    </recommendedName>
</protein>
<feature type="compositionally biased region" description="Basic and acidic residues" evidence="6">
    <location>
        <begin position="32"/>
        <end position="65"/>
    </location>
</feature>
<dbReference type="GO" id="GO:0003677">
    <property type="term" value="F:DNA binding"/>
    <property type="evidence" value="ECO:0007669"/>
    <property type="project" value="InterPro"/>
</dbReference>
<comment type="subcellular location">
    <subcellularLocation>
        <location evidence="1">Nucleus</location>
    </subcellularLocation>
</comment>
<keyword evidence="3" id="KW-0804">Transcription</keyword>
<feature type="coiled-coil region" evidence="5">
    <location>
        <begin position="378"/>
        <end position="409"/>
    </location>
</feature>
<comment type="caution">
    <text evidence="7">The sequence shown here is derived from an EMBL/GenBank/DDBJ whole genome shotgun (WGS) entry which is preliminary data.</text>
</comment>
<evidence type="ECO:0000256" key="4">
    <source>
        <dbReference type="ARBA" id="ARBA00023242"/>
    </source>
</evidence>
<evidence type="ECO:0000313" key="8">
    <source>
        <dbReference type="Proteomes" id="UP000092321"/>
    </source>
</evidence>
<dbReference type="EMBL" id="LXPE01000034">
    <property type="protein sequence ID" value="OBA25916.1"/>
    <property type="molecule type" value="Genomic_DNA"/>
</dbReference>
<keyword evidence="2" id="KW-0240">DNA-directed RNA polymerase</keyword>
<dbReference type="AlphaFoldDB" id="A0A1B7TAY8"/>